<protein>
    <submittedName>
        <fullName evidence="2">Helix-turn-helix domain-containing protein</fullName>
    </submittedName>
</protein>
<organism evidence="2 3">
    <name type="scientific">Lacticaseibacillus baoqingensis</name>
    <dbReference type="NCBI Taxonomy" id="2486013"/>
    <lineage>
        <taxon>Bacteria</taxon>
        <taxon>Bacillati</taxon>
        <taxon>Bacillota</taxon>
        <taxon>Bacilli</taxon>
        <taxon>Lactobacillales</taxon>
        <taxon>Lactobacillaceae</taxon>
        <taxon>Lacticaseibacillus</taxon>
    </lineage>
</organism>
<dbReference type="InterPro" id="IPR007737">
    <property type="entry name" value="Mga_HTH"/>
</dbReference>
<evidence type="ECO:0000259" key="1">
    <source>
        <dbReference type="Pfam" id="PF05043"/>
    </source>
</evidence>
<evidence type="ECO:0000313" key="3">
    <source>
        <dbReference type="Proteomes" id="UP001597252"/>
    </source>
</evidence>
<dbReference type="EMBL" id="JBHTON010000001">
    <property type="protein sequence ID" value="MFD1483631.1"/>
    <property type="molecule type" value="Genomic_DNA"/>
</dbReference>
<dbReference type="RefSeq" id="WP_164508443.1">
    <property type="nucleotide sequence ID" value="NZ_JBHTON010000001.1"/>
</dbReference>
<keyword evidence="3" id="KW-1185">Reference proteome</keyword>
<dbReference type="Pfam" id="PF05043">
    <property type="entry name" value="Mga"/>
    <property type="match status" value="1"/>
</dbReference>
<evidence type="ECO:0000313" key="2">
    <source>
        <dbReference type="EMBL" id="MFD1483631.1"/>
    </source>
</evidence>
<accession>A0ABW4E394</accession>
<dbReference type="Proteomes" id="UP001597252">
    <property type="component" value="Unassembled WGS sequence"/>
</dbReference>
<feature type="domain" description="Mga helix-turn-helix" evidence="1">
    <location>
        <begin position="63"/>
        <end position="142"/>
    </location>
</feature>
<sequence length="453" mass="51555">MFNQISRLHRDLTIKDLSSILHVEYQAAYNVFQELLEELRKLTDAPRVTVRKALRGKAPLPISVDEYRSYLLKRAIGYTLIDYAVSAPRPNITHFCAVNFISASTVSRRAKRIEDFLDHYHVKLRLRPLSLQGDEMHIRLMLQAMYWQAHHGTFWPFEAVIPEKLVQMYGLKKRDPNPIARLKDCLFIGICSVRVGLRNRLDESAYLELITDILEKAQLPWSGNTNAVSLTEAAFMESYRAAQISFAPEMTTTDAAMTVDLAVLTNPVTQCVSRVIQVAIQQWYPQINRQQRHNLLRLASGVAIFGDCLPYDHLLQLAKPIHPDVAAAIAAALLTLPEGGIYAAFRKHCQELSVLVIAVLGETAMVDQGKHDIKIELQVAPEEFGYRQLKAFLSALPWIEISPNQPDLRIVSERYRPVRHADTGPKEFQWFEDALSTKTYRGKLLEVLTTLRD</sequence>
<reference evidence="3" key="1">
    <citation type="journal article" date="2019" name="Int. J. Syst. Evol. Microbiol.">
        <title>The Global Catalogue of Microorganisms (GCM) 10K type strain sequencing project: providing services to taxonomists for standard genome sequencing and annotation.</title>
        <authorList>
            <consortium name="The Broad Institute Genomics Platform"/>
            <consortium name="The Broad Institute Genome Sequencing Center for Infectious Disease"/>
            <person name="Wu L."/>
            <person name="Ma J."/>
        </authorList>
    </citation>
    <scope>NUCLEOTIDE SEQUENCE [LARGE SCALE GENOMIC DNA]</scope>
    <source>
        <strain evidence="3">CCM 8903</strain>
    </source>
</reference>
<dbReference type="InterPro" id="IPR036388">
    <property type="entry name" value="WH-like_DNA-bd_sf"/>
</dbReference>
<gene>
    <name evidence="2" type="ORF">ACFQ5J_00005</name>
</gene>
<dbReference type="Gene3D" id="1.10.10.10">
    <property type="entry name" value="Winged helix-like DNA-binding domain superfamily/Winged helix DNA-binding domain"/>
    <property type="match status" value="1"/>
</dbReference>
<proteinExistence type="predicted"/>
<comment type="caution">
    <text evidence="2">The sequence shown here is derived from an EMBL/GenBank/DDBJ whole genome shotgun (WGS) entry which is preliminary data.</text>
</comment>
<name>A0ABW4E394_9LACO</name>